<dbReference type="Gene3D" id="1.10.10.2910">
    <property type="match status" value="1"/>
</dbReference>
<dbReference type="Proteomes" id="UP000077245">
    <property type="component" value="Unassembled WGS sequence"/>
</dbReference>
<dbReference type="InterPro" id="IPR010359">
    <property type="entry name" value="IrrE_HExxH"/>
</dbReference>
<dbReference type="OrthoDB" id="78367at2157"/>
<dbReference type="PANTHER" id="PTHR43236:SF2">
    <property type="entry name" value="BLL0069 PROTEIN"/>
    <property type="match status" value="1"/>
</dbReference>
<reference evidence="2 3" key="1">
    <citation type="submission" date="2016-04" db="EMBL/GenBank/DDBJ databases">
        <title>Genome sequence of Methanobrevibacter curvatus DSM 11111.</title>
        <authorList>
            <person name="Poehlein A."/>
            <person name="Seedorf H."/>
            <person name="Daniel R."/>
        </authorList>
    </citation>
    <scope>NUCLEOTIDE SEQUENCE [LARGE SCALE GENOMIC DNA]</scope>
    <source>
        <strain evidence="2 3">DSM 11111</strain>
    </source>
</reference>
<accession>A0A162FA97</accession>
<gene>
    <name evidence="2" type="ORF">MBCUR_19000</name>
</gene>
<comment type="caution">
    <text evidence="2">The sequence shown here is derived from an EMBL/GenBank/DDBJ whole genome shotgun (WGS) entry which is preliminary data.</text>
</comment>
<dbReference type="RefSeq" id="WP_067092671.1">
    <property type="nucleotide sequence ID" value="NZ_LWMV01000222.1"/>
</dbReference>
<dbReference type="STRING" id="49547.MBCUR_19000"/>
<dbReference type="PATRIC" id="fig|49547.3.peg.2008"/>
<evidence type="ECO:0000259" key="1">
    <source>
        <dbReference type="Pfam" id="PF06114"/>
    </source>
</evidence>
<protein>
    <recommendedName>
        <fullName evidence="1">IrrE N-terminal-like domain-containing protein</fullName>
    </recommendedName>
</protein>
<name>A0A162FA97_9EURY</name>
<dbReference type="InterPro" id="IPR010982">
    <property type="entry name" value="Lambda_DNA-bd_dom_sf"/>
</dbReference>
<proteinExistence type="predicted"/>
<dbReference type="GO" id="GO:0003677">
    <property type="term" value="F:DNA binding"/>
    <property type="evidence" value="ECO:0007669"/>
    <property type="project" value="InterPro"/>
</dbReference>
<evidence type="ECO:0000313" key="2">
    <source>
        <dbReference type="EMBL" id="KZX10165.1"/>
    </source>
</evidence>
<organism evidence="2 3">
    <name type="scientific">Methanobrevibacter curvatus</name>
    <dbReference type="NCBI Taxonomy" id="49547"/>
    <lineage>
        <taxon>Archaea</taxon>
        <taxon>Methanobacteriati</taxon>
        <taxon>Methanobacteriota</taxon>
        <taxon>Methanomada group</taxon>
        <taxon>Methanobacteria</taxon>
        <taxon>Methanobacteriales</taxon>
        <taxon>Methanobacteriaceae</taxon>
        <taxon>Methanobrevibacter</taxon>
    </lineage>
</organism>
<sequence length="403" mass="47896">MSSSKLETNGEWLVWARETAHYNIEDIARKIKKSPETLIEWEKTGKIEYDNLVELGKYYQRPTSVFFSKTKPNYEKEDFTDFRTFANENNAKITPDIEFEIRNAKFRRKILLDINKEHNNFKIADFVLKDLNNENIEKLSQNIRSILKMNRSTSKYNLGYWIQKLESMGILIFEFYGIDPDKIRGYALCYDKLPIIGINHREYKNPKKFTLFHELAHILLKQNSISNILNYDLKFSEEILCNKIASEILVPLELFKAITKEFKNDKFENKDIEYLSKTFNVSKDVIIRKAIDLNYINKNSYKKRDLEFKEYLKERAIRTNKNTNTLKNTLNQENKTAKMLTADEKYQKLASELFSKNGNYFTKKLFEAYENELISDLELSRDLDTSLYVVEKIRECILKREYS</sequence>
<feature type="domain" description="IrrE N-terminal-like" evidence="1">
    <location>
        <begin position="179"/>
        <end position="288"/>
    </location>
</feature>
<evidence type="ECO:0000313" key="3">
    <source>
        <dbReference type="Proteomes" id="UP000077245"/>
    </source>
</evidence>
<dbReference type="EMBL" id="LWMV01000222">
    <property type="protein sequence ID" value="KZX10165.1"/>
    <property type="molecule type" value="Genomic_DNA"/>
</dbReference>
<keyword evidence="3" id="KW-1185">Reference proteome</keyword>
<dbReference type="AlphaFoldDB" id="A0A162FA97"/>
<dbReference type="SUPFAM" id="SSF47413">
    <property type="entry name" value="lambda repressor-like DNA-binding domains"/>
    <property type="match status" value="1"/>
</dbReference>
<dbReference type="InterPro" id="IPR052345">
    <property type="entry name" value="Rad_response_metalloprotease"/>
</dbReference>
<dbReference type="PANTHER" id="PTHR43236">
    <property type="entry name" value="ANTITOXIN HIGA1"/>
    <property type="match status" value="1"/>
</dbReference>
<dbReference type="Pfam" id="PF06114">
    <property type="entry name" value="Peptidase_M78"/>
    <property type="match status" value="1"/>
</dbReference>